<sequence>MFSVTKFIPPLMSSMALLVLQVSSYLEVAEEPLEEEAKEGARPNPSQVIQVIRISAEDGDKVLSINVELIDEEKAQLISYHFKILDVFSWSAYDMKCGDPYIACHHLNISISFNPIKQMKNAVALAFTKPIKEEIDMLLKANFI</sequence>
<evidence type="ECO:0000313" key="2">
    <source>
        <dbReference type="EMBL" id="KAK8914194.1"/>
    </source>
</evidence>
<evidence type="ECO:0000313" key="3">
    <source>
        <dbReference type="Proteomes" id="UP001418222"/>
    </source>
</evidence>
<protein>
    <submittedName>
        <fullName evidence="2">Uncharacterized protein</fullName>
    </submittedName>
</protein>
<dbReference type="AlphaFoldDB" id="A0AAP0FTV0"/>
<gene>
    <name evidence="2" type="ORF">KSP39_PZI023453</name>
</gene>
<keyword evidence="1" id="KW-0732">Signal</keyword>
<feature type="signal peptide" evidence="1">
    <location>
        <begin position="1"/>
        <end position="24"/>
    </location>
</feature>
<name>A0AAP0FTV0_9ASPA</name>
<organism evidence="2 3">
    <name type="scientific">Platanthera zijinensis</name>
    <dbReference type="NCBI Taxonomy" id="2320716"/>
    <lineage>
        <taxon>Eukaryota</taxon>
        <taxon>Viridiplantae</taxon>
        <taxon>Streptophyta</taxon>
        <taxon>Embryophyta</taxon>
        <taxon>Tracheophyta</taxon>
        <taxon>Spermatophyta</taxon>
        <taxon>Magnoliopsida</taxon>
        <taxon>Liliopsida</taxon>
        <taxon>Asparagales</taxon>
        <taxon>Orchidaceae</taxon>
        <taxon>Orchidoideae</taxon>
        <taxon>Orchideae</taxon>
        <taxon>Orchidinae</taxon>
        <taxon>Platanthera</taxon>
    </lineage>
</organism>
<evidence type="ECO:0000256" key="1">
    <source>
        <dbReference type="SAM" id="SignalP"/>
    </source>
</evidence>
<dbReference type="EMBL" id="JBBWWQ010000021">
    <property type="protein sequence ID" value="KAK8914194.1"/>
    <property type="molecule type" value="Genomic_DNA"/>
</dbReference>
<comment type="caution">
    <text evidence="2">The sequence shown here is derived from an EMBL/GenBank/DDBJ whole genome shotgun (WGS) entry which is preliminary data.</text>
</comment>
<reference evidence="2 3" key="1">
    <citation type="journal article" date="2022" name="Nat. Plants">
        <title>Genomes of leafy and leafless Platanthera orchids illuminate the evolution of mycoheterotrophy.</title>
        <authorList>
            <person name="Li M.H."/>
            <person name="Liu K.W."/>
            <person name="Li Z."/>
            <person name="Lu H.C."/>
            <person name="Ye Q.L."/>
            <person name="Zhang D."/>
            <person name="Wang J.Y."/>
            <person name="Li Y.F."/>
            <person name="Zhong Z.M."/>
            <person name="Liu X."/>
            <person name="Yu X."/>
            <person name="Liu D.K."/>
            <person name="Tu X.D."/>
            <person name="Liu B."/>
            <person name="Hao Y."/>
            <person name="Liao X.Y."/>
            <person name="Jiang Y.T."/>
            <person name="Sun W.H."/>
            <person name="Chen J."/>
            <person name="Chen Y.Q."/>
            <person name="Ai Y."/>
            <person name="Zhai J.W."/>
            <person name="Wu S.S."/>
            <person name="Zhou Z."/>
            <person name="Hsiao Y.Y."/>
            <person name="Wu W.L."/>
            <person name="Chen Y.Y."/>
            <person name="Lin Y.F."/>
            <person name="Hsu J.L."/>
            <person name="Li C.Y."/>
            <person name="Wang Z.W."/>
            <person name="Zhao X."/>
            <person name="Zhong W.Y."/>
            <person name="Ma X.K."/>
            <person name="Ma L."/>
            <person name="Huang J."/>
            <person name="Chen G.Z."/>
            <person name="Huang M.Z."/>
            <person name="Huang L."/>
            <person name="Peng D.H."/>
            <person name="Luo Y.B."/>
            <person name="Zou S.Q."/>
            <person name="Chen S.P."/>
            <person name="Lan S."/>
            <person name="Tsai W.C."/>
            <person name="Van de Peer Y."/>
            <person name="Liu Z.J."/>
        </authorList>
    </citation>
    <scope>NUCLEOTIDE SEQUENCE [LARGE SCALE GENOMIC DNA]</scope>
    <source>
        <strain evidence="2">Lor287</strain>
    </source>
</reference>
<keyword evidence="3" id="KW-1185">Reference proteome</keyword>
<feature type="chain" id="PRO_5043001018" evidence="1">
    <location>
        <begin position="25"/>
        <end position="144"/>
    </location>
</feature>
<accession>A0AAP0FTV0</accession>
<proteinExistence type="predicted"/>
<dbReference type="Proteomes" id="UP001418222">
    <property type="component" value="Unassembled WGS sequence"/>
</dbReference>